<name>A0ABV0XKG4_9TELE</name>
<comment type="caution">
    <text evidence="1">The sequence shown here is derived from an EMBL/GenBank/DDBJ whole genome shotgun (WGS) entry which is preliminary data.</text>
</comment>
<dbReference type="EMBL" id="JAHRIP010005226">
    <property type="protein sequence ID" value="MEQ2281927.1"/>
    <property type="molecule type" value="Genomic_DNA"/>
</dbReference>
<dbReference type="Proteomes" id="UP001469553">
    <property type="component" value="Unassembled WGS sequence"/>
</dbReference>
<evidence type="ECO:0000313" key="2">
    <source>
        <dbReference type="Proteomes" id="UP001469553"/>
    </source>
</evidence>
<accession>A0ABV0XKG4</accession>
<reference evidence="1 2" key="1">
    <citation type="submission" date="2021-06" db="EMBL/GenBank/DDBJ databases">
        <authorList>
            <person name="Palmer J.M."/>
        </authorList>
    </citation>
    <scope>NUCLEOTIDE SEQUENCE [LARGE SCALE GENOMIC DNA]</scope>
    <source>
        <strain evidence="1 2">AS_MEX2019</strain>
        <tissue evidence="1">Muscle</tissue>
    </source>
</reference>
<proteinExistence type="predicted"/>
<gene>
    <name evidence="1" type="ORF">AMECASPLE_035317</name>
</gene>
<organism evidence="1 2">
    <name type="scientific">Ameca splendens</name>
    <dbReference type="NCBI Taxonomy" id="208324"/>
    <lineage>
        <taxon>Eukaryota</taxon>
        <taxon>Metazoa</taxon>
        <taxon>Chordata</taxon>
        <taxon>Craniata</taxon>
        <taxon>Vertebrata</taxon>
        <taxon>Euteleostomi</taxon>
        <taxon>Actinopterygii</taxon>
        <taxon>Neopterygii</taxon>
        <taxon>Teleostei</taxon>
        <taxon>Neoteleostei</taxon>
        <taxon>Acanthomorphata</taxon>
        <taxon>Ovalentaria</taxon>
        <taxon>Atherinomorphae</taxon>
        <taxon>Cyprinodontiformes</taxon>
        <taxon>Goodeidae</taxon>
        <taxon>Ameca</taxon>
    </lineage>
</organism>
<keyword evidence="2" id="KW-1185">Reference proteome</keyword>
<sequence>MLSNDSIENYSHITGFLEWCEFTNVLYMTTLSMRDTRTNNADELKAAIKATWDSRTPQQNHRLNNWGSRSLKADTEKNNLGHLSTIDLSEFADINFCTALVRS</sequence>
<evidence type="ECO:0000313" key="1">
    <source>
        <dbReference type="EMBL" id="MEQ2281927.1"/>
    </source>
</evidence>
<protein>
    <submittedName>
        <fullName evidence="1">Uncharacterized protein</fullName>
    </submittedName>
</protein>